<dbReference type="Gene3D" id="3.30.420.10">
    <property type="entry name" value="Ribonuclease H-like superfamily/Ribonuclease H"/>
    <property type="match status" value="2"/>
</dbReference>
<reference evidence="8" key="1">
    <citation type="journal article" date="2013" name="Genetics">
        <title>The draft genome and transcriptome of Panagrellus redivivus are shaped by the harsh demands of a free-living lifestyle.</title>
        <authorList>
            <person name="Srinivasan J."/>
            <person name="Dillman A.R."/>
            <person name="Macchietto M.G."/>
            <person name="Heikkinen L."/>
            <person name="Lakso M."/>
            <person name="Fracchia K.M."/>
            <person name="Antoshechkin I."/>
            <person name="Mortazavi A."/>
            <person name="Wong G."/>
            <person name="Sternberg P.W."/>
        </authorList>
    </citation>
    <scope>NUCLEOTIDE SEQUENCE [LARGE SCALE GENOMIC DNA]</scope>
    <source>
        <strain evidence="8">MT8872</strain>
    </source>
</reference>
<dbReference type="PANTHER" id="PTHR13058:SF19">
    <property type="entry name" value="LD40940P"/>
    <property type="match status" value="1"/>
</dbReference>
<evidence type="ECO:0000256" key="7">
    <source>
        <dbReference type="SAM" id="MobiDB-lite"/>
    </source>
</evidence>
<dbReference type="Proteomes" id="UP000492821">
    <property type="component" value="Unassembled WGS sequence"/>
</dbReference>
<keyword evidence="2" id="KW-0540">Nuclease</keyword>
<dbReference type="GO" id="GO:0046872">
    <property type="term" value="F:metal ion binding"/>
    <property type="evidence" value="ECO:0007669"/>
    <property type="project" value="UniProtKB-KW"/>
</dbReference>
<feature type="region of interest" description="Disordered" evidence="7">
    <location>
        <begin position="295"/>
        <end position="336"/>
    </location>
</feature>
<keyword evidence="4" id="KW-0378">Hydrolase</keyword>
<dbReference type="GO" id="GO:0006308">
    <property type="term" value="P:DNA catabolic process"/>
    <property type="evidence" value="ECO:0007669"/>
    <property type="project" value="TreeGrafter"/>
</dbReference>
<keyword evidence="6" id="KW-0460">Magnesium</keyword>
<dbReference type="GO" id="GO:0008296">
    <property type="term" value="F:3'-5'-DNA exonuclease activity"/>
    <property type="evidence" value="ECO:0007669"/>
    <property type="project" value="TreeGrafter"/>
</dbReference>
<dbReference type="GO" id="GO:0003676">
    <property type="term" value="F:nucleic acid binding"/>
    <property type="evidence" value="ECO:0007669"/>
    <property type="project" value="InterPro"/>
</dbReference>
<evidence type="ECO:0000313" key="9">
    <source>
        <dbReference type="WBParaSite" id="Pan_g5034.t1"/>
    </source>
</evidence>
<dbReference type="InterPro" id="IPR040393">
    <property type="entry name" value="TREX1/2"/>
</dbReference>
<evidence type="ECO:0000313" key="8">
    <source>
        <dbReference type="Proteomes" id="UP000492821"/>
    </source>
</evidence>
<keyword evidence="5" id="KW-0269">Exonuclease</keyword>
<evidence type="ECO:0000256" key="3">
    <source>
        <dbReference type="ARBA" id="ARBA00022723"/>
    </source>
</evidence>
<dbReference type="WBParaSite" id="Pan_g5034.t1">
    <property type="protein sequence ID" value="Pan_g5034.t1"/>
    <property type="gene ID" value="Pan_g5034"/>
</dbReference>
<dbReference type="PANTHER" id="PTHR13058">
    <property type="entry name" value="THREE PRIME REPAIR EXONUCLEASE 1, 2"/>
    <property type="match status" value="1"/>
</dbReference>
<evidence type="ECO:0000256" key="5">
    <source>
        <dbReference type="ARBA" id="ARBA00022839"/>
    </source>
</evidence>
<reference evidence="9" key="2">
    <citation type="submission" date="2020-10" db="UniProtKB">
        <authorList>
            <consortium name="WormBaseParasite"/>
        </authorList>
    </citation>
    <scope>IDENTIFICATION</scope>
</reference>
<proteinExistence type="predicted"/>
<evidence type="ECO:0000256" key="6">
    <source>
        <dbReference type="ARBA" id="ARBA00022842"/>
    </source>
</evidence>
<evidence type="ECO:0000256" key="2">
    <source>
        <dbReference type="ARBA" id="ARBA00022722"/>
    </source>
</evidence>
<sequence length="441" mass="50020">MAASSGRTSPPAFYMLRPGQIQTMVFMDFEATDLIPRNRNVDKFPVPGDTKRSIAQQVTTAATTADNKVTMPQITELSFLAVPRQVFQRKADELHDDLDFLDIGAPVTVNDVPSNAYYAQVKPQLTAPEWENYEKLRRTVAAMHLSFEDLRYKHYFSEEWPIVHAFLSRLKKPACIIAHNGANFDFRLLYAELVKNKMMEKYPLPEDVYFLDSYMAFLDIERGHFDNLAVTTNTVNWAKVSEAVVVARELSQERSVAAQESTEVTLEIKQEIVPDSQDVAGSADADTTAAALNAALAPPPEVREAGMHTPPRKRKPTEAEESLIKSPSRSRHLFPENEATPMSFLNTANWSPAKRRRTTHKLFEEAEGGNWVFSENTATRFFFGGNFKLENLYQQVTKKTYAAHHAHDDCEALLQVALFYGSDFLKYMDTRREKIPIFHGQ</sequence>
<name>A0A7E4W1M0_PANRE</name>
<dbReference type="SUPFAM" id="SSF53098">
    <property type="entry name" value="Ribonuclease H-like"/>
    <property type="match status" value="1"/>
</dbReference>
<dbReference type="InterPro" id="IPR036397">
    <property type="entry name" value="RNaseH_sf"/>
</dbReference>
<keyword evidence="3" id="KW-0479">Metal-binding</keyword>
<evidence type="ECO:0000256" key="1">
    <source>
        <dbReference type="ARBA" id="ARBA00001946"/>
    </source>
</evidence>
<dbReference type="InterPro" id="IPR012337">
    <property type="entry name" value="RNaseH-like_sf"/>
</dbReference>
<dbReference type="AlphaFoldDB" id="A0A7E4W1M0"/>
<comment type="cofactor">
    <cofactor evidence="1">
        <name>Mg(2+)</name>
        <dbReference type="ChEBI" id="CHEBI:18420"/>
    </cofactor>
</comment>
<dbReference type="GO" id="GO:0005737">
    <property type="term" value="C:cytoplasm"/>
    <property type="evidence" value="ECO:0007669"/>
    <property type="project" value="TreeGrafter"/>
</dbReference>
<accession>A0A7E4W1M0</accession>
<keyword evidence="8" id="KW-1185">Reference proteome</keyword>
<evidence type="ECO:0000256" key="4">
    <source>
        <dbReference type="ARBA" id="ARBA00022801"/>
    </source>
</evidence>
<organism evidence="8 9">
    <name type="scientific">Panagrellus redivivus</name>
    <name type="common">Microworm</name>
    <dbReference type="NCBI Taxonomy" id="6233"/>
    <lineage>
        <taxon>Eukaryota</taxon>
        <taxon>Metazoa</taxon>
        <taxon>Ecdysozoa</taxon>
        <taxon>Nematoda</taxon>
        <taxon>Chromadorea</taxon>
        <taxon>Rhabditida</taxon>
        <taxon>Tylenchina</taxon>
        <taxon>Panagrolaimomorpha</taxon>
        <taxon>Panagrolaimoidea</taxon>
        <taxon>Panagrolaimidae</taxon>
        <taxon>Panagrellus</taxon>
    </lineage>
</organism>
<protein>
    <submittedName>
        <fullName evidence="9">Exonuclease domain-containing protein</fullName>
    </submittedName>
</protein>